<dbReference type="SUPFAM" id="SSF63380">
    <property type="entry name" value="Riboflavin synthase domain-like"/>
    <property type="match status" value="1"/>
</dbReference>
<dbReference type="InterPro" id="IPR050415">
    <property type="entry name" value="MRET"/>
</dbReference>
<comment type="caution">
    <text evidence="5">The sequence shown here is derived from an EMBL/GenBank/DDBJ whole genome shotgun (WGS) entry which is preliminary data.</text>
</comment>
<feature type="domain" description="FAD-binding FR-type" evidence="4">
    <location>
        <begin position="14"/>
        <end position="115"/>
    </location>
</feature>
<dbReference type="RefSeq" id="WP_344054693.1">
    <property type="nucleotide sequence ID" value="NZ_BAAAPK010000001.1"/>
</dbReference>
<comment type="cofactor">
    <cofactor evidence="1">
        <name>FAD</name>
        <dbReference type="ChEBI" id="CHEBI:57692"/>
    </cofactor>
</comment>
<keyword evidence="6" id="KW-1185">Reference proteome</keyword>
<evidence type="ECO:0000313" key="5">
    <source>
        <dbReference type="EMBL" id="GAA1678513.1"/>
    </source>
</evidence>
<dbReference type="Pfam" id="PF00175">
    <property type="entry name" value="NAD_binding_1"/>
    <property type="match status" value="1"/>
</dbReference>
<keyword evidence="2" id="KW-0001">2Fe-2S</keyword>
<dbReference type="Gene3D" id="3.40.50.80">
    <property type="entry name" value="Nucleotide-binding domain of ferredoxin-NADP reductase (FNR) module"/>
    <property type="match status" value="1"/>
</dbReference>
<evidence type="ECO:0000256" key="3">
    <source>
        <dbReference type="ARBA" id="ARBA00023014"/>
    </source>
</evidence>
<protein>
    <submittedName>
        <fullName evidence="5">Ferredoxin reductase</fullName>
    </submittedName>
</protein>
<organism evidence="5 6">
    <name type="scientific">Microbacterium lacus</name>
    <dbReference type="NCBI Taxonomy" id="415217"/>
    <lineage>
        <taxon>Bacteria</taxon>
        <taxon>Bacillati</taxon>
        <taxon>Actinomycetota</taxon>
        <taxon>Actinomycetes</taxon>
        <taxon>Micrococcales</taxon>
        <taxon>Microbacteriaceae</taxon>
        <taxon>Microbacterium</taxon>
    </lineage>
</organism>
<dbReference type="Proteomes" id="UP001500596">
    <property type="component" value="Unassembled WGS sequence"/>
</dbReference>
<dbReference type="PROSITE" id="PS51384">
    <property type="entry name" value="FAD_FR"/>
    <property type="match status" value="1"/>
</dbReference>
<keyword evidence="2" id="KW-0408">Iron</keyword>
<dbReference type="InterPro" id="IPR017938">
    <property type="entry name" value="Riboflavin_synthase-like_b-brl"/>
</dbReference>
<gene>
    <name evidence="5" type="ORF">GCM10009807_23040</name>
</gene>
<dbReference type="InterPro" id="IPR001433">
    <property type="entry name" value="OxRdtase_FAD/NAD-bd"/>
</dbReference>
<dbReference type="PRINTS" id="PR00406">
    <property type="entry name" value="CYTB5RDTASE"/>
</dbReference>
<dbReference type="EMBL" id="BAAAPK010000001">
    <property type="protein sequence ID" value="GAA1678513.1"/>
    <property type="molecule type" value="Genomic_DNA"/>
</dbReference>
<evidence type="ECO:0000256" key="1">
    <source>
        <dbReference type="ARBA" id="ARBA00001974"/>
    </source>
</evidence>
<dbReference type="InterPro" id="IPR039261">
    <property type="entry name" value="FNR_nucleotide-bd"/>
</dbReference>
<reference evidence="5 6" key="1">
    <citation type="journal article" date="2019" name="Int. J. Syst. Evol. Microbiol.">
        <title>The Global Catalogue of Microorganisms (GCM) 10K type strain sequencing project: providing services to taxonomists for standard genome sequencing and annotation.</title>
        <authorList>
            <consortium name="The Broad Institute Genomics Platform"/>
            <consortium name="The Broad Institute Genome Sequencing Center for Infectious Disease"/>
            <person name="Wu L."/>
            <person name="Ma J."/>
        </authorList>
    </citation>
    <scope>NUCLEOTIDE SEQUENCE [LARGE SCALE GENOMIC DNA]</scope>
    <source>
        <strain evidence="5 6">JCM 15575</strain>
    </source>
</reference>
<keyword evidence="2" id="KW-0479">Metal-binding</keyword>
<keyword evidence="3" id="KW-0411">Iron-sulfur</keyword>
<evidence type="ECO:0000259" key="4">
    <source>
        <dbReference type="PROSITE" id="PS51384"/>
    </source>
</evidence>
<proteinExistence type="predicted"/>
<dbReference type="Gene3D" id="2.40.30.10">
    <property type="entry name" value="Translation factors"/>
    <property type="match status" value="1"/>
</dbReference>
<dbReference type="PANTHER" id="PTHR47354:SF5">
    <property type="entry name" value="PROTEIN RFBI"/>
    <property type="match status" value="1"/>
</dbReference>
<dbReference type="Pfam" id="PF00970">
    <property type="entry name" value="FAD_binding_6"/>
    <property type="match status" value="1"/>
</dbReference>
<dbReference type="PANTHER" id="PTHR47354">
    <property type="entry name" value="NADH OXIDOREDUCTASE HCR"/>
    <property type="match status" value="1"/>
</dbReference>
<dbReference type="SUPFAM" id="SSF52343">
    <property type="entry name" value="Ferredoxin reductase-like, C-terminal NADP-linked domain"/>
    <property type="match status" value="1"/>
</dbReference>
<evidence type="ECO:0000256" key="2">
    <source>
        <dbReference type="ARBA" id="ARBA00022714"/>
    </source>
</evidence>
<evidence type="ECO:0000313" key="6">
    <source>
        <dbReference type="Proteomes" id="UP001500596"/>
    </source>
</evidence>
<dbReference type="InterPro" id="IPR008333">
    <property type="entry name" value="Cbr1-like_FAD-bd_dom"/>
</dbReference>
<sequence>MSAPASIPATAPRAAWHVATVASTRPETATARRIELDVPTWPGNDAGAHLDVRLTAPDGYQATRSYSIASAGSETRVVLAVDEVPTGEVSPFLVHDLQVGDQVELHGPLGAFFVWRPPVGAEPQRPVQLIAGGSGVVPLYAMASAHDAAGDATEFRMLYSVRTPDDVFFRPELTALRAAGLALDFVYTRRVPSGWPAPAGRVTKDLLEAVTVPAASAPRIFVCGPTPFVETVADWLLELGHRPGDVRTERFGGS</sequence>
<name>A0ABN2GXM4_9MICO</name>
<dbReference type="InterPro" id="IPR017927">
    <property type="entry name" value="FAD-bd_FR_type"/>
</dbReference>
<accession>A0ABN2GXM4</accession>